<sequence length="49" mass="4846">MIPVPSGVQVWLATGATDMPGLALTVQEALGRNPHAGTCLPSGGGAEIC</sequence>
<dbReference type="PATRIC" id="fig|634177.7.peg.3190"/>
<reference evidence="1 2" key="1">
    <citation type="journal article" date="2011" name="J. Bacteriol.">
        <title>Complete genome sequence of NBRC 3288, a unique cellulose-nonproducing strain of Gluconacetobacter xylinus isolated from vinegar.</title>
        <authorList>
            <person name="Ogino H."/>
            <person name="Azuma Y."/>
            <person name="Hosoyama A."/>
            <person name="Nakazawa H."/>
            <person name="Matsutani M."/>
            <person name="Hasegawa A."/>
            <person name="Otsuyama K."/>
            <person name="Matsushita K."/>
            <person name="Fujita N."/>
            <person name="Shirai M."/>
        </authorList>
    </citation>
    <scope>NUCLEOTIDE SEQUENCE [LARGE SCALE GENOMIC DNA]</scope>
    <source>
        <strain evidence="2">NBRC 3288 / BCRC 11682 / LMG 1693</strain>
        <plasmid evidence="1 2">pGXY010</plasmid>
    </source>
</reference>
<evidence type="ECO:0000313" key="1">
    <source>
        <dbReference type="EMBL" id="BAK86030.1"/>
    </source>
</evidence>
<dbReference type="HOGENOM" id="CLU_128110_3_5_5"/>
<name>G2I7Y7_KOMMN</name>
<accession>G2I7Y7</accession>
<gene>
    <name evidence="1" type="ordered locus">GLX_28760</name>
</gene>
<dbReference type="Proteomes" id="UP000009044">
    <property type="component" value="Plasmid pGXY010"/>
</dbReference>
<protein>
    <submittedName>
        <fullName evidence="1">Transposase</fullName>
    </submittedName>
</protein>
<dbReference type="EMBL" id="AP012160">
    <property type="protein sequence ID" value="BAK86030.1"/>
    <property type="molecule type" value="Genomic_DNA"/>
</dbReference>
<proteinExistence type="predicted"/>
<evidence type="ECO:0000313" key="2">
    <source>
        <dbReference type="Proteomes" id="UP000009044"/>
    </source>
</evidence>
<keyword evidence="1" id="KW-0614">Plasmid</keyword>
<geneLocation type="plasmid" evidence="1 2">
    <name>pGXY010</name>
</geneLocation>
<dbReference type="AlphaFoldDB" id="G2I7Y7"/>
<dbReference type="KEGG" id="gxy:GLX_28760"/>
<organism evidence="1 2">
    <name type="scientific">Komagataeibacter medellinensis (strain NBRC 3288 / BCRC 11682 / LMG 1693 / Kondo 51)</name>
    <name type="common">Gluconacetobacter medellinensis</name>
    <dbReference type="NCBI Taxonomy" id="634177"/>
    <lineage>
        <taxon>Bacteria</taxon>
        <taxon>Pseudomonadati</taxon>
        <taxon>Pseudomonadota</taxon>
        <taxon>Alphaproteobacteria</taxon>
        <taxon>Acetobacterales</taxon>
        <taxon>Acetobacteraceae</taxon>
        <taxon>Komagataeibacter</taxon>
    </lineage>
</organism>